<evidence type="ECO:0000313" key="1">
    <source>
        <dbReference type="EMBL" id="BDY12657.1"/>
    </source>
</evidence>
<organism evidence="1 2">
    <name type="scientific">Hydrogenimonas cancrithermarum</name>
    <dbReference type="NCBI Taxonomy" id="2993563"/>
    <lineage>
        <taxon>Bacteria</taxon>
        <taxon>Pseudomonadati</taxon>
        <taxon>Campylobacterota</taxon>
        <taxon>Epsilonproteobacteria</taxon>
        <taxon>Campylobacterales</taxon>
        <taxon>Hydrogenimonadaceae</taxon>
        <taxon>Hydrogenimonas</taxon>
    </lineage>
</organism>
<name>A0ABM8FLS7_9BACT</name>
<evidence type="ECO:0000313" key="2">
    <source>
        <dbReference type="Proteomes" id="UP001321445"/>
    </source>
</evidence>
<proteinExistence type="predicted"/>
<accession>A0ABM8FLS7</accession>
<protein>
    <submittedName>
        <fullName evidence="1">Uncharacterized protein</fullName>
    </submittedName>
</protein>
<dbReference type="Proteomes" id="UP001321445">
    <property type="component" value="Chromosome"/>
</dbReference>
<dbReference type="EMBL" id="AP027370">
    <property type="protein sequence ID" value="BDY12657.1"/>
    <property type="molecule type" value="Genomic_DNA"/>
</dbReference>
<gene>
    <name evidence="1" type="ORF">HCR_09690</name>
</gene>
<sequence>MFNKDNYIRNYTYVLSKYLCDKRDNEVGYLLYMLEQYIYGWLRPKKDETTYSSL</sequence>
<keyword evidence="2" id="KW-1185">Reference proteome</keyword>
<reference evidence="1 2" key="1">
    <citation type="submission" date="2023-03" db="EMBL/GenBank/DDBJ databases">
        <title>Description of Hydrogenimonas sp. ISO32.</title>
        <authorList>
            <person name="Mino S."/>
            <person name="Fukazawa S."/>
            <person name="Sawabe T."/>
        </authorList>
    </citation>
    <scope>NUCLEOTIDE SEQUENCE [LARGE SCALE GENOMIC DNA]</scope>
    <source>
        <strain evidence="1 2">ISO32</strain>
    </source>
</reference>